<evidence type="ECO:0000256" key="3">
    <source>
        <dbReference type="ARBA" id="ARBA00022723"/>
    </source>
</evidence>
<organism evidence="8 9">
    <name type="scientific">Kibdelosporangium lantanae</name>
    <dbReference type="NCBI Taxonomy" id="1497396"/>
    <lineage>
        <taxon>Bacteria</taxon>
        <taxon>Bacillati</taxon>
        <taxon>Actinomycetota</taxon>
        <taxon>Actinomycetes</taxon>
        <taxon>Pseudonocardiales</taxon>
        <taxon>Pseudonocardiaceae</taxon>
        <taxon>Kibdelosporangium</taxon>
    </lineage>
</organism>
<dbReference type="PANTHER" id="PTHR33938:SF15">
    <property type="entry name" value="FERULOYL ESTERASE B-RELATED"/>
    <property type="match status" value="1"/>
</dbReference>
<dbReference type="SUPFAM" id="SSF53474">
    <property type="entry name" value="alpha/beta-Hydrolases"/>
    <property type="match status" value="1"/>
</dbReference>
<keyword evidence="9" id="KW-1185">Reference proteome</keyword>
<protein>
    <submittedName>
        <fullName evidence="8">Tannase/feruloyl esterase family alpha/beta hydrolase</fullName>
    </submittedName>
</protein>
<sequence length="216" mass="23631">SWILPIPGLGSIANMLGDGYLKYQAYPIGTPHSSVADFQFTLPEFAKLTVEGYRADAMSLDLSRFERRGGKLIIYHGGYDQAIPPSGTVDYYQRLAQRSGGLLRTQQWARLFVVPGMYHCGGGDSLAMVDPTRELVAWVENGNAPDRITATGVQPRTTVTRTRPVFPYPLRAKYTGTGDVNDAANFAAAPTIVPPDHDIVTWAGVYLHHIPGPTVR</sequence>
<evidence type="ECO:0000256" key="2">
    <source>
        <dbReference type="ARBA" id="ARBA00022487"/>
    </source>
</evidence>
<comment type="similarity">
    <text evidence="1">Belongs to the tannase family.</text>
</comment>
<keyword evidence="4" id="KW-0732">Signal</keyword>
<dbReference type="PANTHER" id="PTHR33938">
    <property type="entry name" value="FERULOYL ESTERASE B-RELATED"/>
    <property type="match status" value="1"/>
</dbReference>
<keyword evidence="3" id="KW-0479">Metal-binding</keyword>
<reference evidence="9" key="1">
    <citation type="journal article" date="2019" name="Int. J. Syst. Evol. Microbiol.">
        <title>The Global Catalogue of Microorganisms (GCM) 10K type strain sequencing project: providing services to taxonomists for standard genome sequencing and annotation.</title>
        <authorList>
            <consortium name="The Broad Institute Genomics Platform"/>
            <consortium name="The Broad Institute Genome Sequencing Center for Infectious Disease"/>
            <person name="Wu L."/>
            <person name="Ma J."/>
        </authorList>
    </citation>
    <scope>NUCLEOTIDE SEQUENCE [LARGE SCALE GENOMIC DNA]</scope>
    <source>
        <strain evidence="9">JCM 31486</strain>
    </source>
</reference>
<feature type="non-terminal residue" evidence="8">
    <location>
        <position position="1"/>
    </location>
</feature>
<comment type="caution">
    <text evidence="8">The sequence shown here is derived from an EMBL/GenBank/DDBJ whole genome shotgun (WGS) entry which is preliminary data.</text>
</comment>
<keyword evidence="2" id="KW-0719">Serine esterase</keyword>
<dbReference type="InterPro" id="IPR011118">
    <property type="entry name" value="Tannase/feruloyl_esterase"/>
</dbReference>
<gene>
    <name evidence="8" type="ORF">ACFQ1S_39350</name>
</gene>
<keyword evidence="7" id="KW-1015">Disulfide bond</keyword>
<dbReference type="GO" id="GO:0016787">
    <property type="term" value="F:hydrolase activity"/>
    <property type="evidence" value="ECO:0007669"/>
    <property type="project" value="UniProtKB-KW"/>
</dbReference>
<evidence type="ECO:0000256" key="1">
    <source>
        <dbReference type="ARBA" id="ARBA00006249"/>
    </source>
</evidence>
<evidence type="ECO:0000313" key="9">
    <source>
        <dbReference type="Proteomes" id="UP001597045"/>
    </source>
</evidence>
<evidence type="ECO:0000256" key="5">
    <source>
        <dbReference type="ARBA" id="ARBA00022801"/>
    </source>
</evidence>
<name>A0ABW3MNL1_9PSEU</name>
<evidence type="ECO:0000256" key="7">
    <source>
        <dbReference type="ARBA" id="ARBA00023157"/>
    </source>
</evidence>
<evidence type="ECO:0000256" key="6">
    <source>
        <dbReference type="ARBA" id="ARBA00022837"/>
    </source>
</evidence>
<dbReference type="Proteomes" id="UP001597045">
    <property type="component" value="Unassembled WGS sequence"/>
</dbReference>
<proteinExistence type="inferred from homology"/>
<evidence type="ECO:0000313" key="8">
    <source>
        <dbReference type="EMBL" id="MFD1051164.1"/>
    </source>
</evidence>
<keyword evidence="6" id="KW-0106">Calcium</keyword>
<keyword evidence="5 8" id="KW-0378">Hydrolase</keyword>
<dbReference type="EMBL" id="JBHTIS010003382">
    <property type="protein sequence ID" value="MFD1051164.1"/>
    <property type="molecule type" value="Genomic_DNA"/>
</dbReference>
<evidence type="ECO:0000256" key="4">
    <source>
        <dbReference type="ARBA" id="ARBA00022729"/>
    </source>
</evidence>
<dbReference type="InterPro" id="IPR029058">
    <property type="entry name" value="AB_hydrolase_fold"/>
</dbReference>
<accession>A0ABW3MNL1</accession>
<dbReference type="Pfam" id="PF07519">
    <property type="entry name" value="Tannase"/>
    <property type="match status" value="1"/>
</dbReference>